<reference evidence="1" key="1">
    <citation type="submission" date="2014-11" db="EMBL/GenBank/DDBJ databases">
        <authorList>
            <person name="Amaro Gonzalez C."/>
        </authorList>
    </citation>
    <scope>NUCLEOTIDE SEQUENCE</scope>
</reference>
<dbReference type="AlphaFoldDB" id="A0A0E9USW5"/>
<dbReference type="EMBL" id="GBXM01039670">
    <property type="protein sequence ID" value="JAH68907.1"/>
    <property type="molecule type" value="Transcribed_RNA"/>
</dbReference>
<protein>
    <submittedName>
        <fullName evidence="1">Uncharacterized protein</fullName>
    </submittedName>
</protein>
<proteinExistence type="predicted"/>
<evidence type="ECO:0000313" key="1">
    <source>
        <dbReference type="EMBL" id="JAH68907.1"/>
    </source>
</evidence>
<accession>A0A0E9USW5</accession>
<reference evidence="1" key="2">
    <citation type="journal article" date="2015" name="Fish Shellfish Immunol.">
        <title>Early steps in the European eel (Anguilla anguilla)-Vibrio vulnificus interaction in the gills: Role of the RtxA13 toxin.</title>
        <authorList>
            <person name="Callol A."/>
            <person name="Pajuelo D."/>
            <person name="Ebbesson L."/>
            <person name="Teles M."/>
            <person name="MacKenzie S."/>
            <person name="Amaro C."/>
        </authorList>
    </citation>
    <scope>NUCLEOTIDE SEQUENCE</scope>
</reference>
<sequence>MSASDWISKVPSQQSSLCN</sequence>
<name>A0A0E9USW5_ANGAN</name>
<organism evidence="1">
    <name type="scientific">Anguilla anguilla</name>
    <name type="common">European freshwater eel</name>
    <name type="synonym">Muraena anguilla</name>
    <dbReference type="NCBI Taxonomy" id="7936"/>
    <lineage>
        <taxon>Eukaryota</taxon>
        <taxon>Metazoa</taxon>
        <taxon>Chordata</taxon>
        <taxon>Craniata</taxon>
        <taxon>Vertebrata</taxon>
        <taxon>Euteleostomi</taxon>
        <taxon>Actinopterygii</taxon>
        <taxon>Neopterygii</taxon>
        <taxon>Teleostei</taxon>
        <taxon>Anguilliformes</taxon>
        <taxon>Anguillidae</taxon>
        <taxon>Anguilla</taxon>
    </lineage>
</organism>